<feature type="compositionally biased region" description="Polar residues" evidence="1">
    <location>
        <begin position="157"/>
        <end position="181"/>
    </location>
</feature>
<name>A0A022QTM2_ERYGU</name>
<organism evidence="2 3">
    <name type="scientific">Erythranthe guttata</name>
    <name type="common">Yellow monkey flower</name>
    <name type="synonym">Mimulus guttatus</name>
    <dbReference type="NCBI Taxonomy" id="4155"/>
    <lineage>
        <taxon>Eukaryota</taxon>
        <taxon>Viridiplantae</taxon>
        <taxon>Streptophyta</taxon>
        <taxon>Embryophyta</taxon>
        <taxon>Tracheophyta</taxon>
        <taxon>Spermatophyta</taxon>
        <taxon>Magnoliopsida</taxon>
        <taxon>eudicotyledons</taxon>
        <taxon>Gunneridae</taxon>
        <taxon>Pentapetalae</taxon>
        <taxon>asterids</taxon>
        <taxon>lamiids</taxon>
        <taxon>Lamiales</taxon>
        <taxon>Phrymaceae</taxon>
        <taxon>Erythranthe</taxon>
    </lineage>
</organism>
<feature type="compositionally biased region" description="Low complexity" evidence="1">
    <location>
        <begin position="196"/>
        <end position="213"/>
    </location>
</feature>
<gene>
    <name evidence="2" type="ORF">MIMGU_mgv1a027028mg</name>
</gene>
<reference evidence="2 3" key="1">
    <citation type="journal article" date="2013" name="Proc. Natl. Acad. Sci. U.S.A.">
        <title>Fine-scale variation in meiotic recombination in Mimulus inferred from population shotgun sequencing.</title>
        <authorList>
            <person name="Hellsten U."/>
            <person name="Wright K.M."/>
            <person name="Jenkins J."/>
            <person name="Shu S."/>
            <person name="Yuan Y."/>
            <person name="Wessler S.R."/>
            <person name="Schmutz J."/>
            <person name="Willis J.H."/>
            <person name="Rokhsar D.S."/>
        </authorList>
    </citation>
    <scope>NUCLEOTIDE SEQUENCE [LARGE SCALE GENOMIC DNA]</scope>
    <source>
        <strain evidence="3">cv. DUN x IM62</strain>
    </source>
</reference>
<dbReference type="EMBL" id="KI631140">
    <property type="protein sequence ID" value="EYU29845.1"/>
    <property type="molecule type" value="Genomic_DNA"/>
</dbReference>
<dbReference type="PANTHER" id="PTHR33623">
    <property type="entry name" value="OS04G0572500 PROTEIN"/>
    <property type="match status" value="1"/>
</dbReference>
<dbReference type="eggNOG" id="ENOG502QU97">
    <property type="taxonomic scope" value="Eukaryota"/>
</dbReference>
<dbReference type="Proteomes" id="UP000030748">
    <property type="component" value="Unassembled WGS sequence"/>
</dbReference>
<protein>
    <recommendedName>
        <fullName evidence="4">DUF4378 domain-containing protein</fullName>
    </recommendedName>
</protein>
<evidence type="ECO:0008006" key="4">
    <source>
        <dbReference type="Google" id="ProtNLM"/>
    </source>
</evidence>
<proteinExistence type="predicted"/>
<accession>A0A022QTM2</accession>
<feature type="region of interest" description="Disordered" evidence="1">
    <location>
        <begin position="151"/>
        <end position="259"/>
    </location>
</feature>
<dbReference type="PANTHER" id="PTHR33623:SF4">
    <property type="entry name" value="DUF4378 DOMAIN-CONTAINING PROTEIN"/>
    <property type="match status" value="1"/>
</dbReference>
<keyword evidence="3" id="KW-1185">Reference proteome</keyword>
<evidence type="ECO:0000256" key="1">
    <source>
        <dbReference type="SAM" id="MobiDB-lite"/>
    </source>
</evidence>
<feature type="non-terminal residue" evidence="2">
    <location>
        <position position="395"/>
    </location>
</feature>
<evidence type="ECO:0000313" key="3">
    <source>
        <dbReference type="Proteomes" id="UP000030748"/>
    </source>
</evidence>
<evidence type="ECO:0000313" key="2">
    <source>
        <dbReference type="EMBL" id="EYU29845.1"/>
    </source>
</evidence>
<dbReference type="STRING" id="4155.A0A022QTM2"/>
<sequence>MDSRLIKPRASLPKALLLKDYLLDDLSSCSSNGFKSFPRKQCCTTSTVRFLIEMELKNKQQPQRIKTPSFDTSPSCLLRNPSRSALSALQSVIAAVKRLPFVGGGAEKKRLRQPILPRSLSMKILRKSGFWKRKSNQKEIQRWKSFDQLLKEDAHPSQPSDIVSSESTTAISRCNSSSPVNLNLPEVKNDVVSMESTTGTGSSDSSASTHSSTKQPEQWSSVNEEKEQFSPVSVLDRPFEEDDDEVSSPFQHELPRTQGTKNKVVEKNIQRFGCIAKLEPVNLAKRFTLLPNSENESNSKAIPDIQEEEEDEGEKIEKRVLVLLNKMGPLPSNELKVIKADKLFSDFFREKIMSRNVQCSNSSFDEELLEEAENWVEGSKPRELYLGWEVPKNRE</sequence>
<dbReference type="AlphaFoldDB" id="A0A022QTM2"/>